<gene>
    <name evidence="3" type="ORF">HF995_04545</name>
</gene>
<dbReference type="SUPFAM" id="SSF53850">
    <property type="entry name" value="Periplasmic binding protein-like II"/>
    <property type="match status" value="1"/>
</dbReference>
<dbReference type="AlphaFoldDB" id="A0A9X5FE24"/>
<dbReference type="GO" id="GO:0030975">
    <property type="term" value="F:thiamine binding"/>
    <property type="evidence" value="ECO:0007669"/>
    <property type="project" value="InterPro"/>
</dbReference>
<accession>A0A9X5FE24</accession>
<organism evidence="3 4">
    <name type="scientific">Sanguibacter hominis ATCC BAA-789</name>
    <dbReference type="NCBI Taxonomy" id="1312740"/>
    <lineage>
        <taxon>Bacteria</taxon>
        <taxon>Bacillati</taxon>
        <taxon>Actinomycetota</taxon>
        <taxon>Actinomycetes</taxon>
        <taxon>Micrococcales</taxon>
        <taxon>Sanguibacteraceae</taxon>
        <taxon>Sanguibacter</taxon>
    </lineage>
</organism>
<dbReference type="GO" id="GO:0030976">
    <property type="term" value="F:thiamine pyrophosphate binding"/>
    <property type="evidence" value="ECO:0007669"/>
    <property type="project" value="TreeGrafter"/>
</dbReference>
<evidence type="ECO:0000256" key="1">
    <source>
        <dbReference type="ARBA" id="ARBA00022729"/>
    </source>
</evidence>
<dbReference type="GO" id="GO:0030288">
    <property type="term" value="C:outer membrane-bounded periplasmic space"/>
    <property type="evidence" value="ECO:0007669"/>
    <property type="project" value="TreeGrafter"/>
</dbReference>
<dbReference type="PROSITE" id="PS51257">
    <property type="entry name" value="PROKAR_LIPOPROTEIN"/>
    <property type="match status" value="1"/>
</dbReference>
<evidence type="ECO:0000313" key="3">
    <source>
        <dbReference type="EMBL" id="NKX92549.1"/>
    </source>
</evidence>
<dbReference type="Gene3D" id="3.40.190.10">
    <property type="entry name" value="Periplasmic binding protein-like II"/>
    <property type="match status" value="2"/>
</dbReference>
<feature type="signal peptide" evidence="2">
    <location>
        <begin position="1"/>
        <end position="34"/>
    </location>
</feature>
<sequence>MTITTRRSKAAAGALAAIAATSLLVACSAEQSPAATTTTTPAGPPTGKVTLVTHDSFELTDEQKADLKGLGLDVEVTQLGDGGTLVNQLILTKDAPLGDVAYGIDNIFGARALDAGVFAEHASPALPDAAKALRLDGSDALTPVDQGDVCLNVDDRWFEAHPDVPVPATLDDLADPALKDLVVLTNPATSTPGLAFLAATVGAYGEDGYLDYWKSLKDNGVKISDSWSDAYYVEFSGGGEDGPRPVVLSYGSSPAYTLDGDESTTSSLPATCFRQVEYAGVIAGSDNPAAAGALVDYMLSADFQAALPDTVYMYPVDPAVALPDAFEKFGPLAEKTITVDPATLATNRDAWIESWTDTMLG</sequence>
<name>A0A9X5FE24_9MICO</name>
<dbReference type="Pfam" id="PF13343">
    <property type="entry name" value="SBP_bac_6"/>
    <property type="match status" value="1"/>
</dbReference>
<comment type="caution">
    <text evidence="3">The sequence shown here is derived from an EMBL/GenBank/DDBJ whole genome shotgun (WGS) entry which is preliminary data.</text>
</comment>
<keyword evidence="4" id="KW-1185">Reference proteome</keyword>
<reference evidence="3 4" key="1">
    <citation type="submission" date="2020-04" db="EMBL/GenBank/DDBJ databases">
        <title>MicrobeNet Type strains.</title>
        <authorList>
            <person name="Nicholson A.C."/>
        </authorList>
    </citation>
    <scope>NUCLEOTIDE SEQUENCE [LARGE SCALE GENOMIC DNA]</scope>
    <source>
        <strain evidence="3 4">ATCC BAA-789</strain>
    </source>
</reference>
<proteinExistence type="predicted"/>
<dbReference type="InterPro" id="IPR005948">
    <property type="entry name" value="ThiB-like"/>
</dbReference>
<dbReference type="GO" id="GO:0015888">
    <property type="term" value="P:thiamine transport"/>
    <property type="evidence" value="ECO:0007669"/>
    <property type="project" value="InterPro"/>
</dbReference>
<evidence type="ECO:0000313" key="4">
    <source>
        <dbReference type="Proteomes" id="UP000774283"/>
    </source>
</evidence>
<protein>
    <submittedName>
        <fullName evidence="3">Thiamine ABC transporter substrate-binding protein</fullName>
    </submittedName>
</protein>
<evidence type="ECO:0000256" key="2">
    <source>
        <dbReference type="SAM" id="SignalP"/>
    </source>
</evidence>
<keyword evidence="1 2" id="KW-0732">Signal</keyword>
<dbReference type="Proteomes" id="UP000774283">
    <property type="component" value="Unassembled WGS sequence"/>
</dbReference>
<dbReference type="PANTHER" id="PTHR30006:SF2">
    <property type="entry name" value="ABC TRANSPORTER SUBSTRATE-BINDING PROTEIN"/>
    <property type="match status" value="1"/>
</dbReference>
<dbReference type="PANTHER" id="PTHR30006">
    <property type="entry name" value="THIAMINE-BINDING PERIPLASMIC PROTEIN-RELATED"/>
    <property type="match status" value="1"/>
</dbReference>
<dbReference type="EMBL" id="JAAXOW010000001">
    <property type="protein sequence ID" value="NKX92549.1"/>
    <property type="molecule type" value="Genomic_DNA"/>
</dbReference>
<feature type="chain" id="PRO_5040922174" evidence="2">
    <location>
        <begin position="35"/>
        <end position="361"/>
    </location>
</feature>
<dbReference type="RefSeq" id="WP_168446572.1">
    <property type="nucleotide sequence ID" value="NZ_JAAXOW010000001.1"/>
</dbReference>
<dbReference type="NCBIfam" id="TIGR01254">
    <property type="entry name" value="sfuA"/>
    <property type="match status" value="1"/>
</dbReference>